<proteinExistence type="predicted"/>
<reference evidence="1 2" key="1">
    <citation type="submission" date="2018-06" db="EMBL/GenBank/DDBJ databases">
        <authorList>
            <consortium name="Pathogen Informatics"/>
            <person name="Doyle S."/>
        </authorList>
    </citation>
    <scope>NUCLEOTIDE SEQUENCE [LARGE SCALE GENOMIC DNA]</scope>
    <source>
        <strain evidence="1 2">NCTC10343</strain>
    </source>
</reference>
<evidence type="ECO:0000313" key="2">
    <source>
        <dbReference type="Proteomes" id="UP000254400"/>
    </source>
</evidence>
<organism evidence="1 2">
    <name type="scientific">Paenibacillus polymyxa</name>
    <name type="common">Bacillus polymyxa</name>
    <dbReference type="NCBI Taxonomy" id="1406"/>
    <lineage>
        <taxon>Bacteria</taxon>
        <taxon>Bacillati</taxon>
        <taxon>Bacillota</taxon>
        <taxon>Bacilli</taxon>
        <taxon>Bacillales</taxon>
        <taxon>Paenibacillaceae</taxon>
        <taxon>Paenibacillus</taxon>
    </lineage>
</organism>
<dbReference type="RefSeq" id="WP_019688128.1">
    <property type="nucleotide sequence ID" value="NZ_CP036496.1"/>
</dbReference>
<accession>A0A378Y1J4</accession>
<dbReference type="AlphaFoldDB" id="A0A378Y1J4"/>
<name>A0A378Y1J4_PAEPO</name>
<dbReference type="EMBL" id="UGSC01000001">
    <property type="protein sequence ID" value="SUA71045.1"/>
    <property type="molecule type" value="Genomic_DNA"/>
</dbReference>
<gene>
    <name evidence="1" type="ORF">NCTC10343_03932</name>
</gene>
<dbReference type="Proteomes" id="UP000254400">
    <property type="component" value="Unassembled WGS sequence"/>
</dbReference>
<evidence type="ECO:0000313" key="1">
    <source>
        <dbReference type="EMBL" id="SUA71045.1"/>
    </source>
</evidence>
<protein>
    <submittedName>
        <fullName evidence="1">Uncharacterized protein</fullName>
    </submittedName>
</protein>
<dbReference type="GeneID" id="93347261"/>
<sequence length="157" mass="19151">MGRQTQYKKSGIRGFWLNLNNYRLEEPEQFDELFWDYDKDYLKILIEDVSLHIKSLEYLDPINRDLEYVEVKIRIEYRTNHIGYYRLIFNLDGTVEDDFFISEWTGLRLYQTRALLEDIKEEIEAERINGEITEKEAIKLKEIIDEKKDMIRKEFSH</sequence>